<evidence type="ECO:0000313" key="11">
    <source>
        <dbReference type="EMBL" id="GEO36660.1"/>
    </source>
</evidence>
<dbReference type="EMBL" id="BJYZ01000003">
    <property type="protein sequence ID" value="GEO36660.1"/>
    <property type="molecule type" value="Genomic_DNA"/>
</dbReference>
<dbReference type="EC" id="2.7.13.3" evidence="2"/>
<keyword evidence="7" id="KW-0067">ATP-binding</keyword>
<keyword evidence="8" id="KW-0175">Coiled coil</keyword>
<evidence type="ECO:0000256" key="2">
    <source>
        <dbReference type="ARBA" id="ARBA00012438"/>
    </source>
</evidence>
<keyword evidence="5" id="KW-0547">Nucleotide-binding</keyword>
<evidence type="ECO:0000259" key="9">
    <source>
        <dbReference type="Pfam" id="PF02518"/>
    </source>
</evidence>
<evidence type="ECO:0000256" key="1">
    <source>
        <dbReference type="ARBA" id="ARBA00000085"/>
    </source>
</evidence>
<dbReference type="Proteomes" id="UP000321523">
    <property type="component" value="Unassembled WGS sequence"/>
</dbReference>
<dbReference type="Gene3D" id="3.30.565.10">
    <property type="entry name" value="Histidine kinase-like ATPase, C-terminal domain"/>
    <property type="match status" value="1"/>
</dbReference>
<dbReference type="Gene3D" id="3.30.450.20">
    <property type="entry name" value="PAS domain"/>
    <property type="match status" value="1"/>
</dbReference>
<name>A0A512DKD2_9PROT</name>
<evidence type="ECO:0000256" key="4">
    <source>
        <dbReference type="ARBA" id="ARBA00022679"/>
    </source>
</evidence>
<organism evidence="11 12">
    <name type="scientific">Skermanella aerolata</name>
    <dbReference type="NCBI Taxonomy" id="393310"/>
    <lineage>
        <taxon>Bacteria</taxon>
        <taxon>Pseudomonadati</taxon>
        <taxon>Pseudomonadota</taxon>
        <taxon>Alphaproteobacteria</taxon>
        <taxon>Rhodospirillales</taxon>
        <taxon>Azospirillaceae</taxon>
        <taxon>Skermanella</taxon>
    </lineage>
</organism>
<protein>
    <recommendedName>
        <fullName evidence="2">histidine kinase</fullName>
        <ecNumber evidence="2">2.7.13.3</ecNumber>
    </recommendedName>
</protein>
<comment type="catalytic activity">
    <reaction evidence="1">
        <text>ATP + protein L-histidine = ADP + protein N-phospho-L-histidine.</text>
        <dbReference type="EC" id="2.7.13.3"/>
    </reaction>
</comment>
<dbReference type="AlphaFoldDB" id="A0A512DKD2"/>
<dbReference type="Pfam" id="PF02518">
    <property type="entry name" value="HATPase_c"/>
    <property type="match status" value="1"/>
</dbReference>
<dbReference type="GO" id="GO:0005524">
    <property type="term" value="F:ATP binding"/>
    <property type="evidence" value="ECO:0007669"/>
    <property type="project" value="UniProtKB-KW"/>
</dbReference>
<keyword evidence="3" id="KW-0597">Phosphoprotein</keyword>
<feature type="coiled-coil region" evidence="8">
    <location>
        <begin position="1"/>
        <end position="32"/>
    </location>
</feature>
<proteinExistence type="predicted"/>
<dbReference type="SUPFAM" id="SSF55874">
    <property type="entry name" value="ATPase domain of HSP90 chaperone/DNA topoisomerase II/histidine kinase"/>
    <property type="match status" value="1"/>
</dbReference>
<evidence type="ECO:0000256" key="6">
    <source>
        <dbReference type="ARBA" id="ARBA00022777"/>
    </source>
</evidence>
<evidence type="ECO:0000256" key="7">
    <source>
        <dbReference type="ARBA" id="ARBA00022840"/>
    </source>
</evidence>
<accession>A0A512DKD2</accession>
<evidence type="ECO:0000259" key="10">
    <source>
        <dbReference type="Pfam" id="PF07568"/>
    </source>
</evidence>
<dbReference type="Pfam" id="PF07568">
    <property type="entry name" value="HisKA_2"/>
    <property type="match status" value="1"/>
</dbReference>
<feature type="domain" description="Histidine kinase/HSP90-like ATPase" evidence="9">
    <location>
        <begin position="121"/>
        <end position="210"/>
    </location>
</feature>
<keyword evidence="6" id="KW-0418">Kinase</keyword>
<keyword evidence="12" id="KW-1185">Reference proteome</keyword>
<reference evidence="11 12" key="1">
    <citation type="submission" date="2019-07" db="EMBL/GenBank/DDBJ databases">
        <title>Whole genome shotgun sequence of Skermanella aerolata NBRC 106429.</title>
        <authorList>
            <person name="Hosoyama A."/>
            <person name="Uohara A."/>
            <person name="Ohji S."/>
            <person name="Ichikawa N."/>
        </authorList>
    </citation>
    <scope>NUCLEOTIDE SEQUENCE [LARGE SCALE GENOMIC DNA]</scope>
    <source>
        <strain evidence="11 12">NBRC 106429</strain>
    </source>
</reference>
<evidence type="ECO:0000256" key="3">
    <source>
        <dbReference type="ARBA" id="ARBA00022553"/>
    </source>
</evidence>
<feature type="domain" description="Signal transduction histidine kinase subgroup 2 dimerisation and phosphoacceptor" evidence="10">
    <location>
        <begin position="21"/>
        <end position="91"/>
    </location>
</feature>
<dbReference type="InterPro" id="IPR036890">
    <property type="entry name" value="HATPase_C_sf"/>
</dbReference>
<dbReference type="PANTHER" id="PTHR41523:SF8">
    <property type="entry name" value="ETHYLENE RESPONSE SENSOR PROTEIN"/>
    <property type="match status" value="1"/>
</dbReference>
<dbReference type="PANTHER" id="PTHR41523">
    <property type="entry name" value="TWO-COMPONENT SYSTEM SENSOR PROTEIN"/>
    <property type="match status" value="1"/>
</dbReference>
<evidence type="ECO:0000256" key="8">
    <source>
        <dbReference type="SAM" id="Coils"/>
    </source>
</evidence>
<evidence type="ECO:0000313" key="12">
    <source>
        <dbReference type="Proteomes" id="UP000321523"/>
    </source>
</evidence>
<comment type="caution">
    <text evidence="11">The sequence shown here is derived from an EMBL/GenBank/DDBJ whole genome shotgun (WGS) entry which is preliminary data.</text>
</comment>
<dbReference type="GO" id="GO:0004673">
    <property type="term" value="F:protein histidine kinase activity"/>
    <property type="evidence" value="ECO:0007669"/>
    <property type="project" value="UniProtKB-EC"/>
</dbReference>
<gene>
    <name evidence="11" type="ORF">SAE02_08080</name>
</gene>
<evidence type="ECO:0000256" key="5">
    <source>
        <dbReference type="ARBA" id="ARBA00022741"/>
    </source>
</evidence>
<sequence>MDDHTKQLEQALREKEAALKELQHRAKNSLQLVISLLKLQSGRIRDPDARTAYDLTLQRIEALAIAYRHLHESGTETKVEFGRYLTELVTTTSANLPGGAQGTDIDVQSEKITGGLSLAVPLGLIVNELLSNALRHAFPAKSWIRISLTNPQPEVLELVVSDNGRALPTGFDPDADAGMLLAEALAAQLGSVLAVEATGSGTSVKMSVPL</sequence>
<dbReference type="InterPro" id="IPR003594">
    <property type="entry name" value="HATPase_dom"/>
</dbReference>
<dbReference type="InterPro" id="IPR011495">
    <property type="entry name" value="Sig_transdc_His_kin_sub2_dim/P"/>
</dbReference>
<keyword evidence="4" id="KW-0808">Transferase</keyword>